<protein>
    <submittedName>
        <fullName evidence="2">Uncharacterized protein</fullName>
    </submittedName>
</protein>
<comment type="caution">
    <text evidence="2">The sequence shown here is derived from an EMBL/GenBank/DDBJ whole genome shotgun (WGS) entry which is preliminary data.</text>
</comment>
<name>A0A0C1Z3S9_9BACT</name>
<evidence type="ECO:0000256" key="1">
    <source>
        <dbReference type="SAM" id="MobiDB-lite"/>
    </source>
</evidence>
<sequence length="41" mass="4589">MPRLILEDPEDPERGRRSGPLGARFTPAPNTLPAPQDRHAR</sequence>
<evidence type="ECO:0000313" key="2">
    <source>
        <dbReference type="EMBL" id="KIG12294.1"/>
    </source>
</evidence>
<proteinExistence type="predicted"/>
<gene>
    <name evidence="2" type="ORF">DB30_01635</name>
</gene>
<dbReference type="AlphaFoldDB" id="A0A0C1Z3S9"/>
<accession>A0A0C1Z3S9</accession>
<reference evidence="2 3" key="1">
    <citation type="submission" date="2014-12" db="EMBL/GenBank/DDBJ databases">
        <title>Genome assembly of Enhygromyxa salina DSM 15201.</title>
        <authorList>
            <person name="Sharma G."/>
            <person name="Subramanian S."/>
        </authorList>
    </citation>
    <scope>NUCLEOTIDE SEQUENCE [LARGE SCALE GENOMIC DNA]</scope>
    <source>
        <strain evidence="2 3">DSM 15201</strain>
    </source>
</reference>
<organism evidence="2 3">
    <name type="scientific">Enhygromyxa salina</name>
    <dbReference type="NCBI Taxonomy" id="215803"/>
    <lineage>
        <taxon>Bacteria</taxon>
        <taxon>Pseudomonadati</taxon>
        <taxon>Myxococcota</taxon>
        <taxon>Polyangia</taxon>
        <taxon>Nannocystales</taxon>
        <taxon>Nannocystaceae</taxon>
        <taxon>Enhygromyxa</taxon>
    </lineage>
</organism>
<evidence type="ECO:0000313" key="3">
    <source>
        <dbReference type="Proteomes" id="UP000031599"/>
    </source>
</evidence>
<dbReference type="EMBL" id="JMCC02000139">
    <property type="protein sequence ID" value="KIG12294.1"/>
    <property type="molecule type" value="Genomic_DNA"/>
</dbReference>
<dbReference type="Proteomes" id="UP000031599">
    <property type="component" value="Unassembled WGS sequence"/>
</dbReference>
<feature type="region of interest" description="Disordered" evidence="1">
    <location>
        <begin position="1"/>
        <end position="41"/>
    </location>
</feature>